<keyword evidence="1" id="KW-0472">Membrane</keyword>
<sequence length="288" mass="33047">MLKKTLTYAEPIFNWSRDFYESKNSLYATSYVLVTVFIVCSLLSVLVISDYINLGYYQEKFENPFFSIEIVFTLLLIIELFGLIFILPQSVAKSVSKQFELLSLIFLRDGFKEFSHIGINFEWSAMKDSLIPMVVYGFGAIIIFALISFTGSLQKRYKLTSTEQDQTQFIRLKKLLALLLLVAFAAVGVNDLKILFSTGSYLHSFQTFYTVLIFSDIIIVLIALRYTLNYYRIFRYSAFVLATILIRISLSAETYYNVGIGVVACLFVLALTIAYNHFLKETPQKKLI</sequence>
<organism evidence="2 3">
    <name type="scientific">Croceitalea marina</name>
    <dbReference type="NCBI Taxonomy" id="1775166"/>
    <lineage>
        <taxon>Bacteria</taxon>
        <taxon>Pseudomonadati</taxon>
        <taxon>Bacteroidota</taxon>
        <taxon>Flavobacteriia</taxon>
        <taxon>Flavobacteriales</taxon>
        <taxon>Flavobacteriaceae</taxon>
        <taxon>Croceitalea</taxon>
    </lineage>
</organism>
<evidence type="ECO:0000313" key="2">
    <source>
        <dbReference type="EMBL" id="MFD2586735.1"/>
    </source>
</evidence>
<feature type="transmembrane region" description="Helical" evidence="1">
    <location>
        <begin position="208"/>
        <end position="226"/>
    </location>
</feature>
<feature type="transmembrane region" description="Helical" evidence="1">
    <location>
        <begin position="65"/>
        <end position="87"/>
    </location>
</feature>
<dbReference type="Proteomes" id="UP001597526">
    <property type="component" value="Unassembled WGS sequence"/>
</dbReference>
<keyword evidence="1" id="KW-0812">Transmembrane</keyword>
<dbReference type="EMBL" id="JBHULB010000008">
    <property type="protein sequence ID" value="MFD2586735.1"/>
    <property type="molecule type" value="Genomic_DNA"/>
</dbReference>
<accession>A0ABW5MU78</accession>
<evidence type="ECO:0000256" key="1">
    <source>
        <dbReference type="SAM" id="Phobius"/>
    </source>
</evidence>
<protein>
    <submittedName>
        <fullName evidence="2">Uncharacterized protein</fullName>
    </submittedName>
</protein>
<gene>
    <name evidence="2" type="ORF">ACFSQJ_07320</name>
</gene>
<name>A0ABW5MU78_9FLAO</name>
<feature type="transmembrane region" description="Helical" evidence="1">
    <location>
        <begin position="175"/>
        <end position="196"/>
    </location>
</feature>
<comment type="caution">
    <text evidence="2">The sequence shown here is derived from an EMBL/GenBank/DDBJ whole genome shotgun (WGS) entry which is preliminary data.</text>
</comment>
<keyword evidence="1" id="KW-1133">Transmembrane helix</keyword>
<keyword evidence="3" id="KW-1185">Reference proteome</keyword>
<feature type="transmembrane region" description="Helical" evidence="1">
    <location>
        <begin position="130"/>
        <end position="154"/>
    </location>
</feature>
<feature type="transmembrane region" description="Helical" evidence="1">
    <location>
        <begin position="31"/>
        <end position="53"/>
    </location>
</feature>
<evidence type="ECO:0000313" key="3">
    <source>
        <dbReference type="Proteomes" id="UP001597526"/>
    </source>
</evidence>
<dbReference type="RefSeq" id="WP_377766314.1">
    <property type="nucleotide sequence ID" value="NZ_JBHULB010000008.1"/>
</dbReference>
<feature type="transmembrane region" description="Helical" evidence="1">
    <location>
        <begin position="256"/>
        <end position="278"/>
    </location>
</feature>
<feature type="transmembrane region" description="Helical" evidence="1">
    <location>
        <begin position="233"/>
        <end position="250"/>
    </location>
</feature>
<proteinExistence type="predicted"/>
<reference evidence="3" key="1">
    <citation type="journal article" date="2019" name="Int. J. Syst. Evol. Microbiol.">
        <title>The Global Catalogue of Microorganisms (GCM) 10K type strain sequencing project: providing services to taxonomists for standard genome sequencing and annotation.</title>
        <authorList>
            <consortium name="The Broad Institute Genomics Platform"/>
            <consortium name="The Broad Institute Genome Sequencing Center for Infectious Disease"/>
            <person name="Wu L."/>
            <person name="Ma J."/>
        </authorList>
    </citation>
    <scope>NUCLEOTIDE SEQUENCE [LARGE SCALE GENOMIC DNA]</scope>
    <source>
        <strain evidence="3">KCTC 52368</strain>
    </source>
</reference>